<feature type="compositionally biased region" description="Polar residues" evidence="8">
    <location>
        <begin position="341"/>
        <end position="356"/>
    </location>
</feature>
<keyword evidence="6 9" id="KW-0472">Membrane</keyword>
<sequence>MLTSHIYIFMLITTSAFALTTGDLVHVIVEKGSLSDTMTVSLNSTTRRIFVFTAVSSNPFATHVWANETKLSKEHPVIIVVEQEHDILEWSIPLIMERSRSSGAILFNDTCRTLCNSNLLSGNFSGVQNFTVSLSTSSPDNVTVSLKVVEKTEFYLANNQSRNISTIAPGRPQHFLYKPNGTENVGIELRFTSNKNTCFTADIQKIRCPVYVLGEVFFDNGIRQTIVTESTIRVNGGHFANGFVLVFVQEETDYLCEKGYREGANCEEPSVVTIEIKETFGHDEYIYIPLTVFSCIAAFCIFHCFVFCYVEKQQQLKLPSNNNPDSDRRQVENKVHEETNRSTGNNTIDPEEQNNQTDRHQDENEIVEETNRDHENNAINTEIENDQRENKKFWKTVDELCKNFKENKEKALSYFSHVTNIAIFYAIPVVQLAANYQKSLNVTGDEDICYYNFGCANPLWFLFDSNHVLSNIGYVVLGISFMVIVYLRQRVRGEQQKGIPVYYGTDYAMAVVLISEGILSACYHICPTQKNFQFDVTFMYIMNILCVVKLYQKRHSDITLSACWTFAILGCIELIAVLGIIFEEIQIFMMLFLVIAYILWIYFTESEIFYLRRGLTELKKWIKSGSYRQLNEERPKVLFWTIVVLANVLNLVVLISAIVLFYVDEVLDFGTFLLMLLMGNAVLYSMFYLFMKICIHKEGISLQAGIYFVLSLVLWGLALYFFFDKSTYMTSSPADSRSYNHECYVGNFYDKHDIWHFTSAVAIYFTFMFLLCLDDNIADKDRKEIYVF</sequence>
<feature type="transmembrane region" description="Helical" evidence="9">
    <location>
        <begin position="468"/>
        <end position="487"/>
    </location>
</feature>
<comment type="caution">
    <text evidence="10">The sequence shown here is derived from an EMBL/GenBank/DDBJ whole genome shotgun (WGS) entry which is preliminary data.</text>
</comment>
<dbReference type="GO" id="GO:0051033">
    <property type="term" value="F:RNA transmembrane transporter activity"/>
    <property type="evidence" value="ECO:0007669"/>
    <property type="project" value="TreeGrafter"/>
</dbReference>
<keyword evidence="3 9" id="KW-0812">Transmembrane</keyword>
<evidence type="ECO:0000313" key="11">
    <source>
        <dbReference type="Proteomes" id="UP001168821"/>
    </source>
</evidence>
<dbReference type="PANTHER" id="PTHR12185">
    <property type="entry name" value="SID1 TRANSMEMBRANE FAMILY MEMEBER"/>
    <property type="match status" value="1"/>
</dbReference>
<name>A0AA38HUT5_9CUCU</name>
<evidence type="ECO:0000256" key="3">
    <source>
        <dbReference type="ARBA" id="ARBA00022692"/>
    </source>
</evidence>
<feature type="transmembrane region" description="Helical" evidence="9">
    <location>
        <begin position="532"/>
        <end position="551"/>
    </location>
</feature>
<protein>
    <recommendedName>
        <fullName evidence="12">SID1 transmembrane family member 1</fullName>
    </recommendedName>
</protein>
<dbReference type="Pfam" id="PF13965">
    <property type="entry name" value="SID-1_RNA_chan"/>
    <property type="match status" value="1"/>
</dbReference>
<comment type="similarity">
    <text evidence="2">Belongs to the SID1 family.</text>
</comment>
<feature type="transmembrane region" description="Helical" evidence="9">
    <location>
        <begin position="669"/>
        <end position="690"/>
    </location>
</feature>
<dbReference type="GO" id="GO:0005886">
    <property type="term" value="C:plasma membrane"/>
    <property type="evidence" value="ECO:0007669"/>
    <property type="project" value="TreeGrafter"/>
</dbReference>
<evidence type="ECO:0000256" key="9">
    <source>
        <dbReference type="SAM" id="Phobius"/>
    </source>
</evidence>
<feature type="transmembrane region" description="Helical" evidence="9">
    <location>
        <begin position="702"/>
        <end position="723"/>
    </location>
</feature>
<gene>
    <name evidence="10" type="ORF">Zmor_026104</name>
</gene>
<keyword evidence="7" id="KW-0325">Glycoprotein</keyword>
<feature type="transmembrane region" description="Helical" evidence="9">
    <location>
        <begin position="587"/>
        <end position="603"/>
    </location>
</feature>
<dbReference type="GO" id="GO:0003725">
    <property type="term" value="F:double-stranded RNA binding"/>
    <property type="evidence" value="ECO:0007669"/>
    <property type="project" value="TreeGrafter"/>
</dbReference>
<feature type="transmembrane region" description="Helical" evidence="9">
    <location>
        <begin position="6"/>
        <end position="29"/>
    </location>
</feature>
<accession>A0AA38HUT5</accession>
<evidence type="ECO:0000256" key="7">
    <source>
        <dbReference type="ARBA" id="ARBA00023180"/>
    </source>
</evidence>
<evidence type="ECO:0000256" key="6">
    <source>
        <dbReference type="ARBA" id="ARBA00023136"/>
    </source>
</evidence>
<evidence type="ECO:0000313" key="10">
    <source>
        <dbReference type="EMBL" id="KAJ3643391.1"/>
    </source>
</evidence>
<reference evidence="10" key="1">
    <citation type="journal article" date="2023" name="G3 (Bethesda)">
        <title>Whole genome assemblies of Zophobas morio and Tenebrio molitor.</title>
        <authorList>
            <person name="Kaur S."/>
            <person name="Stinson S.A."/>
            <person name="diCenzo G.C."/>
        </authorList>
    </citation>
    <scope>NUCLEOTIDE SEQUENCE</scope>
    <source>
        <strain evidence="10">QUZm001</strain>
    </source>
</reference>
<dbReference type="PANTHER" id="PTHR12185:SF14">
    <property type="entry name" value="CHOLESTEROL UPTAKE PROTEIN 1"/>
    <property type="match status" value="1"/>
</dbReference>
<feature type="transmembrane region" description="Helical" evidence="9">
    <location>
        <begin position="507"/>
        <end position="526"/>
    </location>
</feature>
<dbReference type="Proteomes" id="UP001168821">
    <property type="component" value="Unassembled WGS sequence"/>
</dbReference>
<feature type="transmembrane region" description="Helical" evidence="9">
    <location>
        <begin position="558"/>
        <end position="581"/>
    </location>
</feature>
<proteinExistence type="inferred from homology"/>
<evidence type="ECO:0008006" key="12">
    <source>
        <dbReference type="Google" id="ProtNLM"/>
    </source>
</evidence>
<feature type="compositionally biased region" description="Basic and acidic residues" evidence="8">
    <location>
        <begin position="325"/>
        <end position="340"/>
    </location>
</feature>
<feature type="transmembrane region" description="Helical" evidence="9">
    <location>
        <begin position="285"/>
        <end position="310"/>
    </location>
</feature>
<feature type="transmembrane region" description="Helical" evidence="9">
    <location>
        <begin position="637"/>
        <end position="663"/>
    </location>
</feature>
<comment type="subcellular location">
    <subcellularLocation>
        <location evidence="1">Membrane</location>
        <topology evidence="1">Multi-pass membrane protein</topology>
    </subcellularLocation>
</comment>
<evidence type="ECO:0000256" key="2">
    <source>
        <dbReference type="ARBA" id="ARBA00006618"/>
    </source>
</evidence>
<evidence type="ECO:0000256" key="8">
    <source>
        <dbReference type="SAM" id="MobiDB-lite"/>
    </source>
</evidence>
<feature type="region of interest" description="Disordered" evidence="8">
    <location>
        <begin position="318"/>
        <end position="362"/>
    </location>
</feature>
<keyword evidence="4" id="KW-0732">Signal</keyword>
<evidence type="ECO:0000256" key="5">
    <source>
        <dbReference type="ARBA" id="ARBA00022989"/>
    </source>
</evidence>
<evidence type="ECO:0000256" key="1">
    <source>
        <dbReference type="ARBA" id="ARBA00004141"/>
    </source>
</evidence>
<dbReference type="GO" id="GO:0005764">
    <property type="term" value="C:lysosome"/>
    <property type="evidence" value="ECO:0007669"/>
    <property type="project" value="TreeGrafter"/>
</dbReference>
<keyword evidence="11" id="KW-1185">Reference proteome</keyword>
<feature type="transmembrane region" description="Helical" evidence="9">
    <location>
        <begin position="412"/>
        <end position="434"/>
    </location>
</feature>
<dbReference type="EMBL" id="JALNTZ010000008">
    <property type="protein sequence ID" value="KAJ3643391.1"/>
    <property type="molecule type" value="Genomic_DNA"/>
</dbReference>
<dbReference type="AlphaFoldDB" id="A0AA38HUT5"/>
<organism evidence="10 11">
    <name type="scientific">Zophobas morio</name>
    <dbReference type="NCBI Taxonomy" id="2755281"/>
    <lineage>
        <taxon>Eukaryota</taxon>
        <taxon>Metazoa</taxon>
        <taxon>Ecdysozoa</taxon>
        <taxon>Arthropoda</taxon>
        <taxon>Hexapoda</taxon>
        <taxon>Insecta</taxon>
        <taxon>Pterygota</taxon>
        <taxon>Neoptera</taxon>
        <taxon>Endopterygota</taxon>
        <taxon>Coleoptera</taxon>
        <taxon>Polyphaga</taxon>
        <taxon>Cucujiformia</taxon>
        <taxon>Tenebrionidae</taxon>
        <taxon>Zophobas</taxon>
    </lineage>
</organism>
<evidence type="ECO:0000256" key="4">
    <source>
        <dbReference type="ARBA" id="ARBA00022729"/>
    </source>
</evidence>
<feature type="transmembrane region" description="Helical" evidence="9">
    <location>
        <begin position="754"/>
        <end position="773"/>
    </location>
</feature>
<dbReference type="InterPro" id="IPR025958">
    <property type="entry name" value="SID1_TM_fam"/>
</dbReference>
<keyword evidence="5 9" id="KW-1133">Transmembrane helix</keyword>